<dbReference type="RefSeq" id="WP_256600923.1">
    <property type="nucleotide sequence ID" value="NZ_JANIBJ010000005.1"/>
</dbReference>
<comment type="caution">
    <text evidence="1">The sequence shown here is derived from an EMBL/GenBank/DDBJ whole genome shotgun (WGS) entry which is preliminary data.</text>
</comment>
<sequence length="133" mass="14751">MLNLVQTDNGVFDVVFDDTLSVDPEEAAIQSLLYAVLFTDAEAPENRVPDRYERRGWWADAEAGTGLWHVRRQALSDSARREAMFMVEQALIDHGVTSVSVTEDPRVAGNVSGVFLRISGLHNGRTFTMSVPL</sequence>
<reference evidence="1 2" key="1">
    <citation type="submission" date="2022-07" db="EMBL/GenBank/DDBJ databases">
        <title>Methylomonas rivi sp. nov., Methylomonas rosea sp. nov., Methylomonas aureus sp. nov. and Methylomonas subterranea sp. nov., four novel methanotrophs isolated from a freshwater creek and the deep terrestrial subsurface.</title>
        <authorList>
            <person name="Abin C."/>
            <person name="Sankaranarayanan K."/>
            <person name="Garner C."/>
            <person name="Sindelar R."/>
            <person name="Kotary K."/>
            <person name="Garner R."/>
            <person name="Barclay S."/>
            <person name="Lawson P."/>
            <person name="Krumholz L."/>
        </authorList>
    </citation>
    <scope>NUCLEOTIDE SEQUENCE [LARGE SCALE GENOMIC DNA]</scope>
    <source>
        <strain evidence="1 2">SURF-2</strain>
    </source>
</reference>
<dbReference type="InterPro" id="IPR010877">
    <property type="entry name" value="Phage_Mu_Gp46"/>
</dbReference>
<name>A0ABT1TD67_9GAMM</name>
<protein>
    <submittedName>
        <fullName evidence="1">Phage GP46 family protein</fullName>
    </submittedName>
</protein>
<keyword evidence="2" id="KW-1185">Reference proteome</keyword>
<gene>
    <name evidence="1" type="ORF">NP590_03895</name>
</gene>
<proteinExistence type="predicted"/>
<evidence type="ECO:0000313" key="1">
    <source>
        <dbReference type="EMBL" id="MCQ8103239.1"/>
    </source>
</evidence>
<organism evidence="1 2">
    <name type="scientific">Methylomonas subterranea</name>
    <dbReference type="NCBI Taxonomy" id="2952225"/>
    <lineage>
        <taxon>Bacteria</taxon>
        <taxon>Pseudomonadati</taxon>
        <taxon>Pseudomonadota</taxon>
        <taxon>Gammaproteobacteria</taxon>
        <taxon>Methylococcales</taxon>
        <taxon>Methylococcaceae</taxon>
        <taxon>Methylomonas</taxon>
    </lineage>
</organism>
<evidence type="ECO:0000313" key="2">
    <source>
        <dbReference type="Proteomes" id="UP001524499"/>
    </source>
</evidence>
<dbReference type="EMBL" id="JANIBJ010000005">
    <property type="protein sequence ID" value="MCQ8103239.1"/>
    <property type="molecule type" value="Genomic_DNA"/>
</dbReference>
<dbReference type="Proteomes" id="UP001524499">
    <property type="component" value="Unassembled WGS sequence"/>
</dbReference>
<accession>A0ABT1TD67</accession>
<dbReference type="Pfam" id="PF07409">
    <property type="entry name" value="GP46"/>
    <property type="match status" value="1"/>
</dbReference>